<keyword evidence="1" id="KW-0472">Membrane</keyword>
<dbReference type="WBParaSite" id="Hba_05170">
    <property type="protein sequence ID" value="Hba_05170"/>
    <property type="gene ID" value="Hba_05170"/>
</dbReference>
<feature type="transmembrane region" description="Helical" evidence="1">
    <location>
        <begin position="54"/>
        <end position="80"/>
    </location>
</feature>
<dbReference type="AlphaFoldDB" id="A0A1I7WJH1"/>
<keyword evidence="2" id="KW-1185">Reference proteome</keyword>
<evidence type="ECO:0000313" key="3">
    <source>
        <dbReference type="WBParaSite" id="Hba_05170"/>
    </source>
</evidence>
<name>A0A1I7WJH1_HETBA</name>
<evidence type="ECO:0000256" key="1">
    <source>
        <dbReference type="SAM" id="Phobius"/>
    </source>
</evidence>
<keyword evidence="1" id="KW-0812">Transmembrane</keyword>
<keyword evidence="1" id="KW-1133">Transmembrane helix</keyword>
<accession>A0A1I7WJH1</accession>
<organism evidence="2 3">
    <name type="scientific">Heterorhabditis bacteriophora</name>
    <name type="common">Entomopathogenic nematode worm</name>
    <dbReference type="NCBI Taxonomy" id="37862"/>
    <lineage>
        <taxon>Eukaryota</taxon>
        <taxon>Metazoa</taxon>
        <taxon>Ecdysozoa</taxon>
        <taxon>Nematoda</taxon>
        <taxon>Chromadorea</taxon>
        <taxon>Rhabditida</taxon>
        <taxon>Rhabditina</taxon>
        <taxon>Rhabditomorpha</taxon>
        <taxon>Strongyloidea</taxon>
        <taxon>Heterorhabditidae</taxon>
        <taxon>Heterorhabditis</taxon>
    </lineage>
</organism>
<evidence type="ECO:0000313" key="2">
    <source>
        <dbReference type="Proteomes" id="UP000095283"/>
    </source>
</evidence>
<sequence>MQSIMPKINKKDLTNFDSMPLRKTFEFVSQEDLVKLVNYLNVIRLLAYKIFLDIFYLLHIIVLKYKSLLLLFLVIVAMNIPDLNL</sequence>
<reference evidence="3" key="1">
    <citation type="submission" date="2016-11" db="UniProtKB">
        <authorList>
            <consortium name="WormBaseParasite"/>
        </authorList>
    </citation>
    <scope>IDENTIFICATION</scope>
</reference>
<proteinExistence type="predicted"/>
<protein>
    <submittedName>
        <fullName evidence="3">Uncharacterized protein</fullName>
    </submittedName>
</protein>
<dbReference type="Proteomes" id="UP000095283">
    <property type="component" value="Unplaced"/>
</dbReference>